<evidence type="ECO:0000259" key="3">
    <source>
        <dbReference type="Pfam" id="PF06771"/>
    </source>
</evidence>
<dbReference type="Pfam" id="PF06771">
    <property type="entry name" value="Desmo_N"/>
    <property type="match status" value="1"/>
</dbReference>
<feature type="coiled-coil region" evidence="1">
    <location>
        <begin position="490"/>
        <end position="594"/>
    </location>
</feature>
<feature type="compositionally biased region" description="Pro residues" evidence="2">
    <location>
        <begin position="139"/>
        <end position="148"/>
    </location>
</feature>
<accession>A0A2K9VSF1</accession>
<feature type="domain" description="Viral desmoplakin N-terminal" evidence="3">
    <location>
        <begin position="8"/>
        <end position="95"/>
    </location>
</feature>
<evidence type="ECO:0000313" key="5">
    <source>
        <dbReference type="Proteomes" id="UP000297194"/>
    </source>
</evidence>
<protein>
    <submittedName>
        <fullName evidence="4">Desmoplakin</fullName>
    </submittedName>
</protein>
<proteinExistence type="predicted"/>
<sequence>MAYRYPPKYKNTDVSADTVHNLLQTINNMSQRCRNQNNTEDVIQRVRSIILMHRPHLSLRTELQLPELVTEALIPNTSSIPNQITHNYNYKYDYNTNVVPNAATTTTTIPPPQPPPASPFPPTPPAPSSSSMAMETSSMPPPAPPAPPTSSTLSISDQDMLALNEAYFNAQQNNTVAAYKFLLEQAIFVVRKYVRIDMLVLSLQLVSNFDAIRGGDLAELLACIADKSGWSIPSHHNVCQLVTIVVQSYCRIAFMATKQQLVMSAIQNETQLQTQTRAVEEALGAIIFNANSTNGTQDLLRRENEQLKSQIEYLSVKNTQLDTERMAAVNNYAMLDNRNTLLVNAFQRLQNFLNKNTMGSFNTDDVEQFVTSAMNKYNEMSSTLTQNTIALQTEQRLAEERTEAIQNEMQKRNEQLSRQLEANSTRVAQLELQLIQFENVQSELMATKARLAEMEKAPPAAPPVVVVEPAVVAAAAASDEPTIADLQLELAQTKLNYESNLSKLNDLQREYDRLAKSSKRPQQMVAARPRGISPRKQTQVNLDKIAKNLNNLLRDSMQNKNLVRGLRNKQNVTLENAETSVKQLKTSVQDTIARINNLVSAQATLDKSELTMLNTLSEQALSDRLSDVIAQRDSLAETCNDQIRTESRVLEERFQNSRRELLNEVDNLVSMIRPLQEEMDSTKIAVGQFEERYEQLARSSALLVQSQNETNQ</sequence>
<name>A0A2K9VSF1_9ABAC</name>
<dbReference type="GeneID" id="40527040"/>
<evidence type="ECO:0000313" key="4">
    <source>
        <dbReference type="EMBL" id="AUV65366.1"/>
    </source>
</evidence>
<organism evidence="4 5">
    <name type="scientific">Mythimna unipuncta nucleopolyhedrovirus</name>
    <dbReference type="NCBI Taxonomy" id="447897"/>
    <lineage>
        <taxon>Viruses</taxon>
        <taxon>Viruses incertae sedis</taxon>
        <taxon>Naldaviricetes</taxon>
        <taxon>Lefavirales</taxon>
        <taxon>Baculoviridae</taxon>
        <taxon>Alphabaculovirus</taxon>
    </lineage>
</organism>
<dbReference type="InterPro" id="IPR009615">
    <property type="entry name" value="Desmo_N"/>
</dbReference>
<feature type="region of interest" description="Disordered" evidence="2">
    <location>
        <begin position="103"/>
        <end position="154"/>
    </location>
</feature>
<keyword evidence="1" id="KW-0175">Coiled coil</keyword>
<evidence type="ECO:0000256" key="2">
    <source>
        <dbReference type="SAM" id="MobiDB-lite"/>
    </source>
</evidence>
<keyword evidence="5" id="KW-1185">Reference proteome</keyword>
<feature type="compositionally biased region" description="Low complexity" evidence="2">
    <location>
        <begin position="128"/>
        <end position="138"/>
    </location>
</feature>
<reference evidence="4" key="1">
    <citation type="journal article" date="2017" name="Virus Genes">
        <title>The complete genome sequence of a third distinct baculovirus isolated from the true armyworm, Mythimna unipuncta, contains two copies of the lef-7 gene.</title>
        <authorList>
            <person name="Harrison R.L."/>
            <person name="Mowery J.D."/>
            <person name="Rowley D.L."/>
            <person name="Bauchan G.R."/>
            <person name="Theilmann D.A."/>
            <person name="Rohrmann G.F."/>
            <person name="Erlandson M.A."/>
        </authorList>
    </citation>
    <scope>NUCLEOTIDE SEQUENCE [LARGE SCALE GENOMIC DNA]</scope>
    <source>
        <strain evidence="4">#7</strain>
    </source>
</reference>
<feature type="compositionally biased region" description="Pro residues" evidence="2">
    <location>
        <begin position="109"/>
        <end position="127"/>
    </location>
</feature>
<dbReference type="KEGG" id="vg:40527040"/>
<dbReference type="EMBL" id="MF375894">
    <property type="protein sequence ID" value="AUV65366.1"/>
    <property type="molecule type" value="Genomic_DNA"/>
</dbReference>
<dbReference type="RefSeq" id="YP_009666760.1">
    <property type="nucleotide sequence ID" value="NC_043530.1"/>
</dbReference>
<feature type="coiled-coil region" evidence="1">
    <location>
        <begin position="399"/>
        <end position="457"/>
    </location>
</feature>
<evidence type="ECO:0000256" key="1">
    <source>
        <dbReference type="SAM" id="Coils"/>
    </source>
</evidence>
<dbReference type="Proteomes" id="UP000297194">
    <property type="component" value="Segment"/>
</dbReference>